<dbReference type="InterPro" id="IPR003593">
    <property type="entry name" value="AAA+_ATPase"/>
</dbReference>
<protein>
    <submittedName>
        <fullName evidence="5">ABC transporter related</fullName>
    </submittedName>
</protein>
<dbReference type="EMBL" id="CP000816">
    <property type="protein sequence ID" value="ABU82446.1"/>
    <property type="molecule type" value="Genomic_DNA"/>
</dbReference>
<dbReference type="SUPFAM" id="SSF52540">
    <property type="entry name" value="P-loop containing nucleoside triphosphate hydrolases"/>
    <property type="match status" value="1"/>
</dbReference>
<dbReference type="InterPro" id="IPR027417">
    <property type="entry name" value="P-loop_NTPase"/>
</dbReference>
<dbReference type="InterPro" id="IPR003439">
    <property type="entry name" value="ABC_transporter-like_ATP-bd"/>
</dbReference>
<organism evidence="5 6">
    <name type="scientific">Ignicoccus hospitalis (strain KIN4/I / DSM 18386 / JCM 14125)</name>
    <dbReference type="NCBI Taxonomy" id="453591"/>
    <lineage>
        <taxon>Archaea</taxon>
        <taxon>Thermoproteota</taxon>
        <taxon>Thermoprotei</taxon>
        <taxon>Desulfurococcales</taxon>
        <taxon>Desulfurococcaceae</taxon>
        <taxon>Ignicoccus</taxon>
    </lineage>
</organism>
<dbReference type="PROSITE" id="PS50893">
    <property type="entry name" value="ABC_TRANSPORTER_2"/>
    <property type="match status" value="1"/>
</dbReference>
<keyword evidence="1" id="KW-0813">Transport</keyword>
<reference evidence="5 6" key="1">
    <citation type="journal article" date="2008" name="Genome Biol.">
        <title>A genomic analysis of the archaeal system Ignicoccus hospitalis-Nanoarchaeum equitans.</title>
        <authorList>
            <person name="Podar M."/>
            <person name="Anderson I."/>
            <person name="Makarova K.S."/>
            <person name="Elkins J.G."/>
            <person name="Ivanova N."/>
            <person name="Wall M.A."/>
            <person name="Lykidis A."/>
            <person name="Mavromatis K."/>
            <person name="Sun H."/>
            <person name="Hudson M.E."/>
            <person name="Chen W."/>
            <person name="Deciu C."/>
            <person name="Hutchison D."/>
            <person name="Eads J.R."/>
            <person name="Anderson A."/>
            <person name="Fernandes F."/>
            <person name="Szeto E."/>
            <person name="Lapidus A."/>
            <person name="Kyrpides N.C."/>
            <person name="Saier M.H.Jr."/>
            <person name="Richardson P.M."/>
            <person name="Rachel R."/>
            <person name="Huber H."/>
            <person name="Eisen J.A."/>
            <person name="Koonin E.V."/>
            <person name="Keller M."/>
            <person name="Stetter K.O."/>
        </authorList>
    </citation>
    <scope>NUCLEOTIDE SEQUENCE [LARGE SCALE GENOMIC DNA]</scope>
    <source>
        <strain evidence="6">KIN4/I / DSM 18386 / JCM 14125</strain>
    </source>
</reference>
<evidence type="ECO:0000256" key="1">
    <source>
        <dbReference type="ARBA" id="ARBA00022448"/>
    </source>
</evidence>
<dbReference type="SMART" id="SM00382">
    <property type="entry name" value="AAA"/>
    <property type="match status" value="1"/>
</dbReference>
<dbReference type="GO" id="GO:0022857">
    <property type="term" value="F:transmembrane transporter activity"/>
    <property type="evidence" value="ECO:0007669"/>
    <property type="project" value="TreeGrafter"/>
</dbReference>
<evidence type="ECO:0000256" key="2">
    <source>
        <dbReference type="ARBA" id="ARBA00022741"/>
    </source>
</evidence>
<dbReference type="CDD" id="cd03255">
    <property type="entry name" value="ABC_MJ0796_LolCDE_FtsE"/>
    <property type="match status" value="1"/>
</dbReference>
<dbReference type="PANTHER" id="PTHR24220:SF659">
    <property type="entry name" value="TRANSPORTER, PUTATIVE-RELATED"/>
    <property type="match status" value="1"/>
</dbReference>
<keyword evidence="3" id="KW-0067">ATP-binding</keyword>
<dbReference type="KEGG" id="iho:Igni_1270"/>
<accession>A8ABZ4</accession>
<sequence>MSCVAARGVWKGYRVGPQRVEVLRGVDLEAGFGEVVAVVGPSGSGKSTLLHLISTVDYPDRGSIFHLGKKVLKSEEWRAKWRRHNVGVVFQSLQLIPTLTVLENVMLPMELVGMPPHKAKLRAKMLLERLGLGDKLERYPTELSGGEQQRAAVARALANSPKILVADEPASNLDKGNRRLVASIIREFADSGGCAIVSTHEEEIVAVADAVCALEGGRLNCRR</sequence>
<dbReference type="eggNOG" id="arCOG00922">
    <property type="taxonomic scope" value="Archaea"/>
</dbReference>
<evidence type="ECO:0000313" key="6">
    <source>
        <dbReference type="Proteomes" id="UP000000262"/>
    </source>
</evidence>
<dbReference type="Proteomes" id="UP000000262">
    <property type="component" value="Chromosome"/>
</dbReference>
<dbReference type="Pfam" id="PF00005">
    <property type="entry name" value="ABC_tran"/>
    <property type="match status" value="1"/>
</dbReference>
<dbReference type="STRING" id="453591.Igni_1270"/>
<feature type="domain" description="ABC transporter" evidence="4">
    <location>
        <begin position="4"/>
        <end position="223"/>
    </location>
</feature>
<dbReference type="GO" id="GO:0005886">
    <property type="term" value="C:plasma membrane"/>
    <property type="evidence" value="ECO:0007669"/>
    <property type="project" value="TreeGrafter"/>
</dbReference>
<dbReference type="PhylomeDB" id="A8ABZ4"/>
<evidence type="ECO:0000313" key="5">
    <source>
        <dbReference type="EMBL" id="ABU82446.1"/>
    </source>
</evidence>
<dbReference type="InterPro" id="IPR017871">
    <property type="entry name" value="ABC_transporter-like_CS"/>
</dbReference>
<dbReference type="PROSITE" id="PS00211">
    <property type="entry name" value="ABC_TRANSPORTER_1"/>
    <property type="match status" value="1"/>
</dbReference>
<gene>
    <name evidence="5" type="ordered locus">Igni_1270</name>
</gene>
<dbReference type="HOGENOM" id="CLU_000604_1_22_2"/>
<name>A8ABZ4_IGNH4</name>
<evidence type="ECO:0000256" key="3">
    <source>
        <dbReference type="ARBA" id="ARBA00022840"/>
    </source>
</evidence>
<dbReference type="Gene3D" id="3.40.50.300">
    <property type="entry name" value="P-loop containing nucleotide triphosphate hydrolases"/>
    <property type="match status" value="1"/>
</dbReference>
<dbReference type="InterPro" id="IPR017911">
    <property type="entry name" value="MacB-like_ATP-bd"/>
</dbReference>
<proteinExistence type="predicted"/>
<keyword evidence="2" id="KW-0547">Nucleotide-binding</keyword>
<dbReference type="AlphaFoldDB" id="A8ABZ4"/>
<evidence type="ECO:0000259" key="4">
    <source>
        <dbReference type="PROSITE" id="PS50893"/>
    </source>
</evidence>
<dbReference type="InterPro" id="IPR015854">
    <property type="entry name" value="ABC_transpr_LolD-like"/>
</dbReference>
<dbReference type="GO" id="GO:0005524">
    <property type="term" value="F:ATP binding"/>
    <property type="evidence" value="ECO:0007669"/>
    <property type="project" value="UniProtKB-KW"/>
</dbReference>
<dbReference type="PANTHER" id="PTHR24220">
    <property type="entry name" value="IMPORT ATP-BINDING PROTEIN"/>
    <property type="match status" value="1"/>
</dbReference>
<dbReference type="GO" id="GO:0016887">
    <property type="term" value="F:ATP hydrolysis activity"/>
    <property type="evidence" value="ECO:0007669"/>
    <property type="project" value="InterPro"/>
</dbReference>
<keyword evidence="6" id="KW-1185">Reference proteome</keyword>
<dbReference type="OrthoDB" id="44250at2157"/>